<keyword evidence="3" id="KW-1185">Reference proteome</keyword>
<feature type="compositionally biased region" description="Acidic residues" evidence="1">
    <location>
        <begin position="141"/>
        <end position="166"/>
    </location>
</feature>
<feature type="non-terminal residue" evidence="2">
    <location>
        <position position="1"/>
    </location>
</feature>
<name>A0AA40DRV3_9PEZI</name>
<feature type="compositionally biased region" description="Gly residues" evidence="1">
    <location>
        <begin position="114"/>
        <end position="128"/>
    </location>
</feature>
<evidence type="ECO:0000256" key="1">
    <source>
        <dbReference type="SAM" id="MobiDB-lite"/>
    </source>
</evidence>
<evidence type="ECO:0000313" key="3">
    <source>
        <dbReference type="Proteomes" id="UP001172101"/>
    </source>
</evidence>
<feature type="region of interest" description="Disordered" evidence="1">
    <location>
        <begin position="298"/>
        <end position="322"/>
    </location>
</feature>
<proteinExistence type="predicted"/>
<dbReference type="EMBL" id="JAUIRO010000005">
    <property type="protein sequence ID" value="KAK0713255.1"/>
    <property type="molecule type" value="Genomic_DNA"/>
</dbReference>
<feature type="region of interest" description="Disordered" evidence="1">
    <location>
        <begin position="272"/>
        <end position="291"/>
    </location>
</feature>
<dbReference type="AlphaFoldDB" id="A0AA40DRV3"/>
<accession>A0AA40DRV3</accession>
<feature type="compositionally biased region" description="Basic and acidic residues" evidence="1">
    <location>
        <begin position="131"/>
        <end position="140"/>
    </location>
</feature>
<feature type="compositionally biased region" description="Acidic residues" evidence="1">
    <location>
        <begin position="273"/>
        <end position="285"/>
    </location>
</feature>
<gene>
    <name evidence="2" type="ORF">B0T26DRAFT_607988</name>
</gene>
<dbReference type="Proteomes" id="UP001172101">
    <property type="component" value="Unassembled WGS sequence"/>
</dbReference>
<feature type="region of interest" description="Disordered" evidence="1">
    <location>
        <begin position="23"/>
        <end position="195"/>
    </location>
</feature>
<evidence type="ECO:0000313" key="2">
    <source>
        <dbReference type="EMBL" id="KAK0713255.1"/>
    </source>
</evidence>
<evidence type="ECO:0008006" key="4">
    <source>
        <dbReference type="Google" id="ProtNLM"/>
    </source>
</evidence>
<sequence>PSRARLQLAARLAMNKRNAVAAANGGQEIGSPTSDDASGSASFNLPAANDRLRNPFADDEEDEDGAGSGSGSDDGEAENVEGGGDGVGGSAWNRGSWWRGVVRSAQRGGRGKDAGVGGERGSRSGGNSNGKETERFGDGRDDSDESDGPGDEEDEVDDEIEDEEFGDFAMPEVVEGGHVPAVPTPPTSGSSDLVSGIDPARERILVKPLPVHPNSLKSSVSPFGSLWPFSSQGFGLKDKKDETEAVSGDSAKDGVLAAPTANDAAAVDKITEEPVELGADEGVVDEDGKKIDRAIEAKRRTSIEDPDDDDDDQVDVGEEIIV</sequence>
<feature type="non-terminal residue" evidence="2">
    <location>
        <position position="322"/>
    </location>
</feature>
<organism evidence="2 3">
    <name type="scientific">Lasiosphaeria miniovina</name>
    <dbReference type="NCBI Taxonomy" id="1954250"/>
    <lineage>
        <taxon>Eukaryota</taxon>
        <taxon>Fungi</taxon>
        <taxon>Dikarya</taxon>
        <taxon>Ascomycota</taxon>
        <taxon>Pezizomycotina</taxon>
        <taxon>Sordariomycetes</taxon>
        <taxon>Sordariomycetidae</taxon>
        <taxon>Sordariales</taxon>
        <taxon>Lasiosphaeriaceae</taxon>
        <taxon>Lasiosphaeria</taxon>
    </lineage>
</organism>
<feature type="compositionally biased region" description="Acidic residues" evidence="1">
    <location>
        <begin position="304"/>
        <end position="322"/>
    </location>
</feature>
<feature type="compositionally biased region" description="Polar residues" evidence="1">
    <location>
        <begin position="30"/>
        <end position="43"/>
    </location>
</feature>
<reference evidence="2" key="1">
    <citation type="submission" date="2023-06" db="EMBL/GenBank/DDBJ databases">
        <title>Genome-scale phylogeny and comparative genomics of the fungal order Sordariales.</title>
        <authorList>
            <consortium name="Lawrence Berkeley National Laboratory"/>
            <person name="Hensen N."/>
            <person name="Bonometti L."/>
            <person name="Westerberg I."/>
            <person name="Brannstrom I.O."/>
            <person name="Guillou S."/>
            <person name="Cros-Aarteil S."/>
            <person name="Calhoun S."/>
            <person name="Haridas S."/>
            <person name="Kuo A."/>
            <person name="Mondo S."/>
            <person name="Pangilinan J."/>
            <person name="Riley R."/>
            <person name="LaButti K."/>
            <person name="Andreopoulos B."/>
            <person name="Lipzen A."/>
            <person name="Chen C."/>
            <person name="Yanf M."/>
            <person name="Daum C."/>
            <person name="Ng V."/>
            <person name="Clum A."/>
            <person name="Steindorff A."/>
            <person name="Ohm R."/>
            <person name="Martin F."/>
            <person name="Silar P."/>
            <person name="Natvig D."/>
            <person name="Lalanne C."/>
            <person name="Gautier V."/>
            <person name="Ament-velasquez S.L."/>
            <person name="Kruys A."/>
            <person name="Hutchinson M.I."/>
            <person name="Powell A.J."/>
            <person name="Barry K."/>
            <person name="Miller A.N."/>
            <person name="Grigoriev I.V."/>
            <person name="Debuchy R."/>
            <person name="Gladieux P."/>
            <person name="Thoren M.H."/>
            <person name="Johannesson H."/>
        </authorList>
    </citation>
    <scope>NUCLEOTIDE SEQUENCE</scope>
    <source>
        <strain evidence="2">SMH2392-1A</strain>
    </source>
</reference>
<dbReference type="RefSeq" id="XP_060294578.1">
    <property type="nucleotide sequence ID" value="XM_060435848.1"/>
</dbReference>
<protein>
    <recommendedName>
        <fullName evidence="4">SIT4 phosphatase-associated protein</fullName>
    </recommendedName>
</protein>
<dbReference type="GeneID" id="85319118"/>
<comment type="caution">
    <text evidence="2">The sequence shown here is derived from an EMBL/GenBank/DDBJ whole genome shotgun (WGS) entry which is preliminary data.</text>
</comment>